<gene>
    <name evidence="2" type="ORF">CNECB9_2350017</name>
</gene>
<dbReference type="EMBL" id="FMSH01000152">
    <property type="protein sequence ID" value="SCU75395.1"/>
    <property type="molecule type" value="Genomic_DNA"/>
</dbReference>
<feature type="compositionally biased region" description="Polar residues" evidence="1">
    <location>
        <begin position="20"/>
        <end position="35"/>
    </location>
</feature>
<dbReference type="GO" id="GO:0004061">
    <property type="term" value="F:arylformamidase activity"/>
    <property type="evidence" value="ECO:0007669"/>
    <property type="project" value="InterPro"/>
</dbReference>
<dbReference type="InterPro" id="IPR037175">
    <property type="entry name" value="KFase_sf"/>
</dbReference>
<dbReference type="PANTHER" id="PTHR34861:SF10">
    <property type="entry name" value="CYCLASE"/>
    <property type="match status" value="1"/>
</dbReference>
<evidence type="ECO:0000256" key="1">
    <source>
        <dbReference type="SAM" id="MobiDB-lite"/>
    </source>
</evidence>
<accession>A0A1K0IER6</accession>
<name>A0A1K0IER6_CUPNE</name>
<protein>
    <submittedName>
        <fullName evidence="2">Cyclase family protein</fullName>
    </submittedName>
</protein>
<proteinExistence type="predicted"/>
<sequence length="362" mass="39603">MTPYKYVHAPHARPVEGAATQRTARWQQRPEQSNWGDFGPDDQLGRLNLITPEKVRQGAAEVREGLRFCLSLPLDFPGGNALNPRRHPPVIKPTPRALGLGMNFALARENADLTDVVCDDYVHMFLQYSTQWDALAHVGGHFDADGDGVSEMVYYNGFRAGVDVQGPDDDPALDGQSRALALGIEKIAEHGVQGRAVMVDLRAHLGDGHTRVGYRQLAQTMRDDGVTVEPGDILCLHTGFAQLLLERNRQPEPDMAERVGAALDGRDPELHQWIIDSGIAAIVADNYGVEAIPARPQAGPCAFLPLHELCLFKLGMPFGELWYLTPLAQWLRANGRNRFLLTAPPLRLPGAVGSPVTPVGTV</sequence>
<dbReference type="Gene3D" id="3.50.30.50">
    <property type="entry name" value="Putative cyclase"/>
    <property type="match status" value="1"/>
</dbReference>
<dbReference type="AlphaFoldDB" id="A0A1K0IER6"/>
<dbReference type="RefSeq" id="WP_340523828.1">
    <property type="nucleotide sequence ID" value="NZ_FMSH01000152.1"/>
</dbReference>
<dbReference type="SUPFAM" id="SSF102198">
    <property type="entry name" value="Putative cyclase"/>
    <property type="match status" value="1"/>
</dbReference>
<evidence type="ECO:0000313" key="2">
    <source>
        <dbReference type="EMBL" id="SCU75395.1"/>
    </source>
</evidence>
<dbReference type="Pfam" id="PF04199">
    <property type="entry name" value="Cyclase"/>
    <property type="match status" value="1"/>
</dbReference>
<feature type="region of interest" description="Disordered" evidence="1">
    <location>
        <begin position="1"/>
        <end position="38"/>
    </location>
</feature>
<organism evidence="2">
    <name type="scientific">Cupriavidus necator</name>
    <name type="common">Alcaligenes eutrophus</name>
    <name type="synonym">Ralstonia eutropha</name>
    <dbReference type="NCBI Taxonomy" id="106590"/>
    <lineage>
        <taxon>Bacteria</taxon>
        <taxon>Pseudomonadati</taxon>
        <taxon>Pseudomonadota</taxon>
        <taxon>Betaproteobacteria</taxon>
        <taxon>Burkholderiales</taxon>
        <taxon>Burkholderiaceae</taxon>
        <taxon>Cupriavidus</taxon>
    </lineage>
</organism>
<dbReference type="GO" id="GO:0019441">
    <property type="term" value="P:L-tryptophan catabolic process to kynurenine"/>
    <property type="evidence" value="ECO:0007669"/>
    <property type="project" value="InterPro"/>
</dbReference>
<reference evidence="2" key="1">
    <citation type="submission" date="2016-09" db="EMBL/GenBank/DDBJ databases">
        <authorList>
            <person name="Capua I."/>
            <person name="De Benedictis P."/>
            <person name="Joannis T."/>
            <person name="Lombin L.H."/>
            <person name="Cattoli G."/>
        </authorList>
    </citation>
    <scope>NUCLEOTIDE SEQUENCE</scope>
    <source>
        <strain evidence="2">B9</strain>
    </source>
</reference>
<dbReference type="PANTHER" id="PTHR34861">
    <property type="match status" value="1"/>
</dbReference>
<dbReference type="InterPro" id="IPR007325">
    <property type="entry name" value="KFase/CYL"/>
</dbReference>